<dbReference type="GO" id="GO:0046872">
    <property type="term" value="F:metal ion binding"/>
    <property type="evidence" value="ECO:0007669"/>
    <property type="project" value="UniProtKB-KW"/>
</dbReference>
<name>A0A4R3J9G7_9PROT</name>
<dbReference type="PANTHER" id="PTHR30217">
    <property type="entry name" value="PEPTIDASE U32 FAMILY"/>
    <property type="match status" value="1"/>
</dbReference>
<keyword evidence="1" id="KW-0408">Iron</keyword>
<evidence type="ECO:0000256" key="1">
    <source>
        <dbReference type="HAMAP-Rule" id="MF_02233"/>
    </source>
</evidence>
<dbReference type="HAMAP" id="MF_02233">
    <property type="entry name" value="UbiV"/>
    <property type="match status" value="1"/>
</dbReference>
<comment type="subunit">
    <text evidence="1">Forms a heterodimer with UbiU.</text>
</comment>
<comment type="function">
    <text evidence="1">Required for O(2)-independent ubiquinone (coenzyme Q) biosynthesis. Together with UbiU, is essential for the C6-hydroxylation reaction in the oxygen-independent ubiquinone biosynthesis pathway.</text>
</comment>
<accession>A0A4R3J9G7</accession>
<keyword evidence="2" id="KW-0645">Protease</keyword>
<comment type="caution">
    <text evidence="2">The sequence shown here is derived from an EMBL/GenBank/DDBJ whole genome shotgun (WGS) entry which is preliminary data.</text>
</comment>
<dbReference type="Pfam" id="PF01136">
    <property type="entry name" value="Peptidase_U32"/>
    <property type="match status" value="1"/>
</dbReference>
<dbReference type="Proteomes" id="UP000295304">
    <property type="component" value="Unassembled WGS sequence"/>
</dbReference>
<dbReference type="GO" id="GO:0008233">
    <property type="term" value="F:peptidase activity"/>
    <property type="evidence" value="ECO:0007669"/>
    <property type="project" value="UniProtKB-KW"/>
</dbReference>
<dbReference type="RefSeq" id="WP_132939217.1">
    <property type="nucleotide sequence ID" value="NZ_CP119676.1"/>
</dbReference>
<dbReference type="GO" id="GO:0006744">
    <property type="term" value="P:ubiquinone biosynthetic process"/>
    <property type="evidence" value="ECO:0007669"/>
    <property type="project" value="UniProtKB-UniRule"/>
</dbReference>
<keyword evidence="1" id="KW-0831">Ubiquinone biosynthesis</keyword>
<comment type="cofactor">
    <cofactor evidence="1">
        <name>[4Fe-4S] cluster</name>
        <dbReference type="ChEBI" id="CHEBI:49883"/>
    </cofactor>
</comment>
<comment type="similarity">
    <text evidence="1">Belongs to the peptidase U32 family. UbiV subfamily.</text>
</comment>
<sequence>MSHPTTLVMGPVLYNWDPEAWRDFYFRIADEADVDEVCVGEVVCSKRTPFFEPYIGDVIERLLAADKQVTLSTLALIMTKREMQSVRDLAAMDDDNITVEANDVSATALLSGRPHAIGPFVNVYNEGTLAFLAARGARSVCLPVELGRDAIAALAKDAPTALEVLVFGRLPLAISARCYHARAHDLHKDGCQYVCAKDPDGMEVETLDGKPFLAVNGVQTLSHAYTDLGAHIAELQSMGVSRLRLSPHQNTDMPSVAAIVRDLSAGTIAPEEARARLAALNPAADFCDGYFNAAPGCERMDG</sequence>
<dbReference type="AlphaFoldDB" id="A0A4R3J9G7"/>
<dbReference type="OrthoDB" id="8523349at2"/>
<gene>
    <name evidence="1" type="primary">ubiV</name>
    <name evidence="2" type="ORF">EDD55_10692</name>
</gene>
<dbReference type="InterPro" id="IPR043693">
    <property type="entry name" value="UbiV"/>
</dbReference>
<dbReference type="InterPro" id="IPR001539">
    <property type="entry name" value="Peptidase_U32"/>
</dbReference>
<dbReference type="EMBL" id="SLZW01000006">
    <property type="protein sequence ID" value="TCS62134.1"/>
    <property type="molecule type" value="Genomic_DNA"/>
</dbReference>
<keyword evidence="1" id="KW-0004">4Fe-4S</keyword>
<keyword evidence="1" id="KW-0479">Metal-binding</keyword>
<dbReference type="GO" id="GO:0051539">
    <property type="term" value="F:4 iron, 4 sulfur cluster binding"/>
    <property type="evidence" value="ECO:0007669"/>
    <property type="project" value="UniProtKB-UniRule"/>
</dbReference>
<reference evidence="2 3" key="1">
    <citation type="submission" date="2019-03" db="EMBL/GenBank/DDBJ databases">
        <title>Genomic Encyclopedia of Type Strains, Phase IV (KMG-IV): sequencing the most valuable type-strain genomes for metagenomic binning, comparative biology and taxonomic classification.</title>
        <authorList>
            <person name="Goeker M."/>
        </authorList>
    </citation>
    <scope>NUCLEOTIDE SEQUENCE [LARGE SCALE GENOMIC DNA]</scope>
    <source>
        <strain evidence="2 3">DSM 101688</strain>
    </source>
</reference>
<organism evidence="2 3">
    <name type="scientific">Varunaivibrio sulfuroxidans</name>
    <dbReference type="NCBI Taxonomy" id="1773489"/>
    <lineage>
        <taxon>Bacteria</taxon>
        <taxon>Pseudomonadati</taxon>
        <taxon>Pseudomonadota</taxon>
        <taxon>Alphaproteobacteria</taxon>
        <taxon>Rhodospirillales</taxon>
        <taxon>Magnetovibrionaceae</taxon>
        <taxon>Varunaivibrio</taxon>
    </lineage>
</organism>
<feature type="binding site" evidence="1">
    <location>
        <position position="178"/>
    </location>
    <ligand>
        <name>[4Fe-4S] cluster</name>
        <dbReference type="ChEBI" id="CHEBI:49883"/>
    </ligand>
</feature>
<dbReference type="NCBIfam" id="NF011991">
    <property type="entry name" value="PRK15447.1"/>
    <property type="match status" value="1"/>
</dbReference>
<dbReference type="UniPathway" id="UPA00232"/>
<dbReference type="InterPro" id="IPR051454">
    <property type="entry name" value="RNA/ubiquinone_mod_enzymes"/>
</dbReference>
<evidence type="ECO:0000313" key="3">
    <source>
        <dbReference type="Proteomes" id="UP000295304"/>
    </source>
</evidence>
<keyword evidence="1" id="KW-0411">Iron-sulfur</keyword>
<feature type="binding site" evidence="1">
    <location>
        <position position="195"/>
    </location>
    <ligand>
        <name>[4Fe-4S] cluster</name>
        <dbReference type="ChEBI" id="CHEBI:49883"/>
    </ligand>
</feature>
<evidence type="ECO:0000313" key="2">
    <source>
        <dbReference type="EMBL" id="TCS62134.1"/>
    </source>
</evidence>
<dbReference type="GO" id="GO:0006508">
    <property type="term" value="P:proteolysis"/>
    <property type="evidence" value="ECO:0007669"/>
    <property type="project" value="UniProtKB-KW"/>
</dbReference>
<feature type="binding site" evidence="1">
    <location>
        <position position="191"/>
    </location>
    <ligand>
        <name>[4Fe-4S] cluster</name>
        <dbReference type="ChEBI" id="CHEBI:49883"/>
    </ligand>
</feature>
<dbReference type="PANTHER" id="PTHR30217:SF11">
    <property type="entry name" value="UBIQUINONE BIOSYNTHESIS PROTEIN UBIV"/>
    <property type="match status" value="1"/>
</dbReference>
<proteinExistence type="inferred from homology"/>
<feature type="binding site" evidence="1">
    <location>
        <position position="44"/>
    </location>
    <ligand>
        <name>[4Fe-4S] cluster</name>
        <dbReference type="ChEBI" id="CHEBI:49883"/>
    </ligand>
</feature>
<comment type="pathway">
    <text evidence="1">Cofactor biosynthesis; ubiquinone biosynthesis.</text>
</comment>
<keyword evidence="2" id="KW-0378">Hydrolase</keyword>
<keyword evidence="3" id="KW-1185">Reference proteome</keyword>
<protein>
    <recommendedName>
        <fullName evidence="1">Ubiquinone biosynthesis protein UbiV</fullName>
    </recommendedName>
</protein>